<dbReference type="AlphaFoldDB" id="A0A2T7A6T1"/>
<sequence>MLRLFSKRAHLAPYPFIRKPLEPRRFLMATGNVHSLSKVEQIQEAASDAKPGRPIPGGDCLDFKTMEGNIIKAIRELSSRTDTSITNTRRELISQMVKAHRELDSEMAQNHRKLELKIAQHYREVDSKMAQHDLKLEFQRARNHRELKNEMASNHRELKHEMGSNHRELKYGIWKLDTIEWFVYFTFLLSGITFFAVCAH</sequence>
<proteinExistence type="predicted"/>
<comment type="caution">
    <text evidence="2">The sequence shown here is derived from an EMBL/GenBank/DDBJ whole genome shotgun (WGS) entry which is preliminary data.</text>
</comment>
<keyword evidence="1" id="KW-0812">Transmembrane</keyword>
<evidence type="ECO:0000313" key="3">
    <source>
        <dbReference type="Proteomes" id="UP000244722"/>
    </source>
</evidence>
<dbReference type="Proteomes" id="UP000244722">
    <property type="component" value="Unassembled WGS sequence"/>
</dbReference>
<evidence type="ECO:0000256" key="1">
    <source>
        <dbReference type="SAM" id="Phobius"/>
    </source>
</evidence>
<keyword evidence="3" id="KW-1185">Reference proteome</keyword>
<dbReference type="Gene3D" id="1.20.120.20">
    <property type="entry name" value="Apolipoprotein"/>
    <property type="match status" value="1"/>
</dbReference>
<reference evidence="2 3" key="1">
    <citation type="submission" date="2017-04" db="EMBL/GenBank/DDBJ databases">
        <title>Draft genome sequence of Tuber borchii Vittad., a whitish edible truffle.</title>
        <authorList>
            <consortium name="DOE Joint Genome Institute"/>
            <person name="Murat C."/>
            <person name="Kuo A."/>
            <person name="Barry K.W."/>
            <person name="Clum A."/>
            <person name="Dockter R.B."/>
            <person name="Fauchery L."/>
            <person name="Iotti M."/>
            <person name="Kohler A."/>
            <person name="Labutti K."/>
            <person name="Lindquist E.A."/>
            <person name="Lipzen A."/>
            <person name="Ohm R.A."/>
            <person name="Wang M."/>
            <person name="Grigoriev I.V."/>
            <person name="Zambonelli A."/>
            <person name="Martin F.M."/>
        </authorList>
    </citation>
    <scope>NUCLEOTIDE SEQUENCE [LARGE SCALE GENOMIC DNA]</scope>
    <source>
        <strain evidence="2 3">Tbo3840</strain>
    </source>
</reference>
<keyword evidence="1" id="KW-1133">Transmembrane helix</keyword>
<keyword evidence="1" id="KW-0472">Membrane</keyword>
<evidence type="ECO:0000313" key="2">
    <source>
        <dbReference type="EMBL" id="PUU83420.1"/>
    </source>
</evidence>
<feature type="transmembrane region" description="Helical" evidence="1">
    <location>
        <begin position="181"/>
        <end position="199"/>
    </location>
</feature>
<dbReference type="EMBL" id="NESQ01000012">
    <property type="protein sequence ID" value="PUU83420.1"/>
    <property type="molecule type" value="Genomic_DNA"/>
</dbReference>
<name>A0A2T7A6T1_TUBBO</name>
<accession>A0A2T7A6T1</accession>
<gene>
    <name evidence="2" type="ORF">B9Z19DRAFT_1142632</name>
</gene>
<protein>
    <submittedName>
        <fullName evidence="2">Uncharacterized protein</fullName>
    </submittedName>
</protein>
<organism evidence="2 3">
    <name type="scientific">Tuber borchii</name>
    <name type="common">White truffle</name>
    <dbReference type="NCBI Taxonomy" id="42251"/>
    <lineage>
        <taxon>Eukaryota</taxon>
        <taxon>Fungi</taxon>
        <taxon>Dikarya</taxon>
        <taxon>Ascomycota</taxon>
        <taxon>Pezizomycotina</taxon>
        <taxon>Pezizomycetes</taxon>
        <taxon>Pezizales</taxon>
        <taxon>Tuberaceae</taxon>
        <taxon>Tuber</taxon>
    </lineage>
</organism>